<dbReference type="InParanoid" id="A0A167JT74"/>
<organism evidence="1 2">
    <name type="scientific">Phycomyces blakesleeanus (strain ATCC 8743b / DSM 1359 / FGSC 10004 / NBRC 33097 / NRRL 1555)</name>
    <dbReference type="NCBI Taxonomy" id="763407"/>
    <lineage>
        <taxon>Eukaryota</taxon>
        <taxon>Fungi</taxon>
        <taxon>Fungi incertae sedis</taxon>
        <taxon>Mucoromycota</taxon>
        <taxon>Mucoromycotina</taxon>
        <taxon>Mucoromycetes</taxon>
        <taxon>Mucorales</taxon>
        <taxon>Phycomycetaceae</taxon>
        <taxon>Phycomyces</taxon>
    </lineage>
</organism>
<dbReference type="GeneID" id="29003463"/>
<dbReference type="Proteomes" id="UP000077315">
    <property type="component" value="Unassembled WGS sequence"/>
</dbReference>
<protein>
    <submittedName>
        <fullName evidence="1">Uncharacterized protein</fullName>
    </submittedName>
</protein>
<name>A0A167JT74_PHYB8</name>
<sequence>MISLQARRQDKIGRLMDSLKTYKTPCMSHSDSTTIEMSLYQNKEKMARGERQSVEEKIKAHNISIIGKSLPLRYNHFFGPIDSPQSVANAFNKSIDVHWNTSRETGDCLFVPFASTPDKFMLTIIIFDFSHFLLSKRKSS</sequence>
<dbReference type="EMBL" id="KV441001">
    <property type="protein sequence ID" value="OAD66659.1"/>
    <property type="molecule type" value="Genomic_DNA"/>
</dbReference>
<dbReference type="AlphaFoldDB" id="A0A167JT74"/>
<dbReference type="OrthoDB" id="2379842at2759"/>
<proteinExistence type="predicted"/>
<reference evidence="2" key="1">
    <citation type="submission" date="2015-06" db="EMBL/GenBank/DDBJ databases">
        <title>Expansion of signal transduction pathways in fungi by whole-genome duplication.</title>
        <authorList>
            <consortium name="DOE Joint Genome Institute"/>
            <person name="Corrochano L.M."/>
            <person name="Kuo A."/>
            <person name="Marcet-Houben M."/>
            <person name="Polaino S."/>
            <person name="Salamov A."/>
            <person name="Villalobos J.M."/>
            <person name="Alvarez M.I."/>
            <person name="Avalos J."/>
            <person name="Benito E.P."/>
            <person name="Benoit I."/>
            <person name="Burger G."/>
            <person name="Camino L.P."/>
            <person name="Canovas D."/>
            <person name="Cerda-Olmedo E."/>
            <person name="Cheng J.-F."/>
            <person name="Dominguez A."/>
            <person name="Elias M."/>
            <person name="Eslava A.P."/>
            <person name="Glaser F."/>
            <person name="Grimwood J."/>
            <person name="Gutierrez G."/>
            <person name="Heitman J."/>
            <person name="Henrissat B."/>
            <person name="Iturriaga E.A."/>
            <person name="Lang B.F."/>
            <person name="Lavin J.L."/>
            <person name="Lee S."/>
            <person name="Li W."/>
            <person name="Lindquist E."/>
            <person name="Lopez-Garcia S."/>
            <person name="Luque E.M."/>
            <person name="Marcos A.T."/>
            <person name="Martin J."/>
            <person name="McCluskey K."/>
            <person name="Medina H.R."/>
            <person name="Miralles-Duran A."/>
            <person name="Miyazaki A."/>
            <person name="Munoz-Torres E."/>
            <person name="Oguiza J.A."/>
            <person name="Ohm R."/>
            <person name="Olmedo M."/>
            <person name="Orejas M."/>
            <person name="Ortiz-Castellanos L."/>
            <person name="Pisabarro A.G."/>
            <person name="Rodriguez-Romero J."/>
            <person name="Ruiz-Herrera J."/>
            <person name="Ruiz-Vazquez R."/>
            <person name="Sanz C."/>
            <person name="Schackwitz W."/>
            <person name="Schmutz J."/>
            <person name="Shahriari M."/>
            <person name="Shelest E."/>
            <person name="Silva-Franco F."/>
            <person name="Soanes D."/>
            <person name="Syed K."/>
            <person name="Tagua V.G."/>
            <person name="Talbot N.J."/>
            <person name="Thon M."/>
            <person name="De vries R.P."/>
            <person name="Wiebenga A."/>
            <person name="Yadav J.S."/>
            <person name="Braun E.L."/>
            <person name="Baker S."/>
            <person name="Garre V."/>
            <person name="Horwitz B."/>
            <person name="Torres-Martinez S."/>
            <person name="Idnurm A."/>
            <person name="Herrera-Estrella A."/>
            <person name="Gabaldon T."/>
            <person name="Grigoriev I.V."/>
        </authorList>
    </citation>
    <scope>NUCLEOTIDE SEQUENCE [LARGE SCALE GENOMIC DNA]</scope>
    <source>
        <strain evidence="2">NRRL 1555(-)</strain>
    </source>
</reference>
<dbReference type="RefSeq" id="XP_018284699.1">
    <property type="nucleotide sequence ID" value="XM_018442557.1"/>
</dbReference>
<evidence type="ECO:0000313" key="1">
    <source>
        <dbReference type="EMBL" id="OAD66659.1"/>
    </source>
</evidence>
<evidence type="ECO:0000313" key="2">
    <source>
        <dbReference type="Proteomes" id="UP000077315"/>
    </source>
</evidence>
<keyword evidence="2" id="KW-1185">Reference proteome</keyword>
<accession>A0A167JT74</accession>
<dbReference type="VEuPathDB" id="FungiDB:PHYBLDRAFT_71911"/>
<gene>
    <name evidence="1" type="ORF">PHYBLDRAFT_71911</name>
</gene>